<accession>A0ACC1QNU5</accession>
<reference evidence="1" key="1">
    <citation type="submission" date="2022-07" db="EMBL/GenBank/DDBJ databases">
        <title>Genome Sequence of Lecanicillium saksenae.</title>
        <authorList>
            <person name="Buettner E."/>
        </authorList>
    </citation>
    <scope>NUCLEOTIDE SEQUENCE</scope>
    <source>
        <strain evidence="1">VT-O1</strain>
    </source>
</reference>
<name>A0ACC1QNU5_9HYPO</name>
<gene>
    <name evidence="1" type="ORF">NLG97_g7763</name>
</gene>
<sequence>MESKPAKSRLSAGEPPVPGSSTAPIAPAPRRCASYDTLVKQIKSQSPLRLKTDMTAAEMEQGKAIDRFEEHFANLCEMGCVREPPIGYRWALIWIDG</sequence>
<proteinExistence type="predicted"/>
<organism evidence="1 2">
    <name type="scientific">Lecanicillium saksenae</name>
    <dbReference type="NCBI Taxonomy" id="468837"/>
    <lineage>
        <taxon>Eukaryota</taxon>
        <taxon>Fungi</taxon>
        <taxon>Dikarya</taxon>
        <taxon>Ascomycota</taxon>
        <taxon>Pezizomycotina</taxon>
        <taxon>Sordariomycetes</taxon>
        <taxon>Hypocreomycetidae</taxon>
        <taxon>Hypocreales</taxon>
        <taxon>Cordycipitaceae</taxon>
        <taxon>Lecanicillium</taxon>
    </lineage>
</organism>
<evidence type="ECO:0000313" key="2">
    <source>
        <dbReference type="Proteomes" id="UP001148737"/>
    </source>
</evidence>
<dbReference type="EMBL" id="JANAKD010001240">
    <property type="protein sequence ID" value="KAJ3481672.1"/>
    <property type="molecule type" value="Genomic_DNA"/>
</dbReference>
<protein>
    <submittedName>
        <fullName evidence="1">Uncharacterized protein</fullName>
    </submittedName>
</protein>
<evidence type="ECO:0000313" key="1">
    <source>
        <dbReference type="EMBL" id="KAJ3481672.1"/>
    </source>
</evidence>
<comment type="caution">
    <text evidence="1">The sequence shown here is derived from an EMBL/GenBank/DDBJ whole genome shotgun (WGS) entry which is preliminary data.</text>
</comment>
<dbReference type="Proteomes" id="UP001148737">
    <property type="component" value="Unassembled WGS sequence"/>
</dbReference>
<keyword evidence="2" id="KW-1185">Reference proteome</keyword>